<feature type="signal peptide" evidence="8">
    <location>
        <begin position="1"/>
        <end position="26"/>
    </location>
</feature>
<dbReference type="FunFam" id="3.90.76.10:FF:000001">
    <property type="entry name" value="Oligopeptide ABC transporter substrate-binding protein"/>
    <property type="match status" value="1"/>
</dbReference>
<dbReference type="InterPro" id="IPR030678">
    <property type="entry name" value="Peptide/Ni-bd"/>
</dbReference>
<dbReference type="AlphaFoldDB" id="A0A5Q3BMW1"/>
<dbReference type="OMA" id="IMNQHNG"/>
<dbReference type="Gene3D" id="3.10.105.10">
    <property type="entry name" value="Dipeptide-binding Protein, Domain 3"/>
    <property type="match status" value="1"/>
</dbReference>
<evidence type="ECO:0000256" key="4">
    <source>
        <dbReference type="ARBA" id="ARBA00022729"/>
    </source>
</evidence>
<dbReference type="SUPFAM" id="SSF53850">
    <property type="entry name" value="Periplasmic binding protein-like II"/>
    <property type="match status" value="1"/>
</dbReference>
<evidence type="ECO:0000256" key="6">
    <source>
        <dbReference type="ARBA" id="ARBA00023139"/>
    </source>
</evidence>
<accession>A0A5Q3BMW1</accession>
<dbReference type="GO" id="GO:0043190">
    <property type="term" value="C:ATP-binding cassette (ABC) transporter complex"/>
    <property type="evidence" value="ECO:0007669"/>
    <property type="project" value="InterPro"/>
</dbReference>
<evidence type="ECO:0000313" key="12">
    <source>
        <dbReference type="Proteomes" id="UP000435910"/>
    </source>
</evidence>
<comment type="similarity">
    <text evidence="2">Belongs to the bacterial solute-binding protein 5 family.</text>
</comment>
<dbReference type="InterPro" id="IPR039424">
    <property type="entry name" value="SBP_5"/>
</dbReference>
<dbReference type="CDD" id="cd08504">
    <property type="entry name" value="PBP2_OppA"/>
    <property type="match status" value="1"/>
</dbReference>
<evidence type="ECO:0000313" key="13">
    <source>
        <dbReference type="Proteomes" id="UP000595038"/>
    </source>
</evidence>
<keyword evidence="6" id="KW-0564">Palmitate</keyword>
<dbReference type="GO" id="GO:1904680">
    <property type="term" value="F:peptide transmembrane transporter activity"/>
    <property type="evidence" value="ECO:0007669"/>
    <property type="project" value="TreeGrafter"/>
</dbReference>
<proteinExistence type="inferred from homology"/>
<dbReference type="PROSITE" id="PS51257">
    <property type="entry name" value="PROKAR_LIPOPROTEIN"/>
    <property type="match status" value="1"/>
</dbReference>
<dbReference type="GO" id="GO:0030288">
    <property type="term" value="C:outer membrane-bounded periplasmic space"/>
    <property type="evidence" value="ECO:0007669"/>
    <property type="project" value="UniProtKB-ARBA"/>
</dbReference>
<dbReference type="PROSITE" id="PS01040">
    <property type="entry name" value="SBP_BACTERIAL_5"/>
    <property type="match status" value="1"/>
</dbReference>
<evidence type="ECO:0000259" key="9">
    <source>
        <dbReference type="Pfam" id="PF00496"/>
    </source>
</evidence>
<dbReference type="GO" id="GO:0015833">
    <property type="term" value="P:peptide transport"/>
    <property type="evidence" value="ECO:0007669"/>
    <property type="project" value="UniProtKB-KW"/>
</dbReference>
<reference evidence="10 13" key="2">
    <citation type="submission" date="2020-12" db="EMBL/GenBank/DDBJ databases">
        <title>FDA dAtabase for Regulatory Grade micrObial Sequences (FDA-ARGOS): Supporting development and validation of Infectious Disease Dx tests.</title>
        <authorList>
            <person name="Nelson B."/>
            <person name="Plummer A."/>
            <person name="Tallon L."/>
            <person name="Sadzewicz L."/>
            <person name="Zhao X."/>
            <person name="Boylan J."/>
            <person name="Ott S."/>
            <person name="Bowen H."/>
            <person name="Vavikolanu K."/>
            <person name="Mehta A."/>
            <person name="Aluvathingal J."/>
            <person name="Nadendla S."/>
            <person name="Myers T."/>
            <person name="Yan Y."/>
            <person name="Sichtig H."/>
        </authorList>
    </citation>
    <scope>NUCLEOTIDE SEQUENCE [LARGE SCALE GENOMIC DNA]</scope>
    <source>
        <strain evidence="10 13">FDAARGOS_923</strain>
    </source>
</reference>
<reference evidence="11 12" key="1">
    <citation type="submission" date="2019-06" db="EMBL/GenBank/DDBJ databases">
        <title>Genome sequence analysis of &gt;100 Bacillus licheniformis strains suggests intrinsic resistance to this species.</title>
        <authorList>
            <person name="Wels M."/>
            <person name="Siezen R.J."/>
            <person name="Johansen E."/>
            <person name="Stuer-Lauridsen B."/>
            <person name="Bjerre K."/>
            <person name="Nielsen B.K.K."/>
        </authorList>
    </citation>
    <scope>NUCLEOTIDE SEQUENCE [LARGE SCALE GENOMIC DNA]</scope>
    <source>
        <strain evidence="11 12">BAC-16736</strain>
    </source>
</reference>
<dbReference type="InterPro" id="IPR000914">
    <property type="entry name" value="SBP_5_dom"/>
</dbReference>
<organism evidence="11 12">
    <name type="scientific">Bacillus licheniformis</name>
    <dbReference type="NCBI Taxonomy" id="1402"/>
    <lineage>
        <taxon>Bacteria</taxon>
        <taxon>Bacillati</taxon>
        <taxon>Bacillota</taxon>
        <taxon>Bacilli</taxon>
        <taxon>Bacillales</taxon>
        <taxon>Bacillaceae</taxon>
        <taxon>Bacillus</taxon>
    </lineage>
</organism>
<dbReference type="Proteomes" id="UP000595038">
    <property type="component" value="Chromosome"/>
</dbReference>
<dbReference type="Pfam" id="PF00496">
    <property type="entry name" value="SBP_bac_5"/>
    <property type="match status" value="1"/>
</dbReference>
<evidence type="ECO:0000256" key="5">
    <source>
        <dbReference type="ARBA" id="ARBA00022856"/>
    </source>
</evidence>
<feature type="domain" description="Solute-binding protein family 5" evidence="9">
    <location>
        <begin position="84"/>
        <end position="462"/>
    </location>
</feature>
<sequence length="541" mass="61160">MKRLTSVLASAFAVILLFGCTANEQAGQETKKKAKETAGEQVLRLNNENEPTSFDPPIGFNNVSWQALNNLMEGLTRLGADHEPEAASAEKWNISDDGKTYTFTIRDDAKWSNGDPLTAGDFEYAWKRLLDPKTGSSAAFLGYFIEGGEAFNSGKGSKDDVKVKAVDEKTLKVTLESPQQSFLSIVANPAFFPVPQKIAEDNPKWHEEAATFVGNGPFKLAEWKHDESFTMVKSDTYWDRDTVKLDKVTWAMVDDRNTDYQMFESNELDTAYVPAEMSEKLMGSDEVKVFDQAGLYFYRFNVNKEPFQNEKIRKAFAMAVDQQEIVDYVTKNGEKPARGFVSPGIKGPNGKDFREEGGDLLKYNADEAKQLLEKGMKEENYEKLPAVTLTYSTKPEHKKMAEAVQQKLKSTLGVDVKLANMEWNTFLEEQKALKFQFSQSSFLADYADPINFLESFQTGNAMNRTGWGNSEYDELIKAAKNEADEEKRTELLHQAEELLFEGMPIIPIHFYNQVHLEKENVKGIVRHPVGYIELKWAEKTS</sequence>
<keyword evidence="5" id="KW-0571">Peptide transport</keyword>
<gene>
    <name evidence="11" type="ORF">CHCC16736_0410</name>
    <name evidence="10" type="ORF">I6G80_19925</name>
</gene>
<evidence type="ECO:0000256" key="1">
    <source>
        <dbReference type="ARBA" id="ARBA00004193"/>
    </source>
</evidence>
<dbReference type="EMBL" id="NILC01000030">
    <property type="protein sequence ID" value="TWL21947.1"/>
    <property type="molecule type" value="Genomic_DNA"/>
</dbReference>
<dbReference type="FunFam" id="3.10.105.10:FF:000001">
    <property type="entry name" value="Oligopeptide ABC transporter, oligopeptide-binding protein"/>
    <property type="match status" value="1"/>
</dbReference>
<dbReference type="InterPro" id="IPR023765">
    <property type="entry name" value="SBP_5_CS"/>
</dbReference>
<dbReference type="GeneID" id="92862020"/>
<dbReference type="EMBL" id="CP065647">
    <property type="protein sequence ID" value="QPR72059.1"/>
    <property type="molecule type" value="Genomic_DNA"/>
</dbReference>
<evidence type="ECO:0000256" key="8">
    <source>
        <dbReference type="SAM" id="SignalP"/>
    </source>
</evidence>
<keyword evidence="7" id="KW-0449">Lipoprotein</keyword>
<keyword evidence="4 8" id="KW-0732">Signal</keyword>
<name>A0A5Q3BMW1_BACLI</name>
<dbReference type="PIRSF" id="PIRSF002741">
    <property type="entry name" value="MppA"/>
    <property type="match status" value="1"/>
</dbReference>
<dbReference type="RefSeq" id="WP_009328698.1">
    <property type="nucleotide sequence ID" value="NZ_BEXU01000022.1"/>
</dbReference>
<comment type="subcellular location">
    <subcellularLocation>
        <location evidence="1">Cell membrane</location>
        <topology evidence="1">Lipid-anchor</topology>
    </subcellularLocation>
</comment>
<evidence type="ECO:0000313" key="11">
    <source>
        <dbReference type="EMBL" id="TWL21947.1"/>
    </source>
</evidence>
<feature type="chain" id="PRO_5035257183" evidence="8">
    <location>
        <begin position="27"/>
        <end position="541"/>
    </location>
</feature>
<dbReference type="Gene3D" id="3.40.190.10">
    <property type="entry name" value="Periplasmic binding protein-like II"/>
    <property type="match status" value="1"/>
</dbReference>
<dbReference type="Gene3D" id="3.90.76.10">
    <property type="entry name" value="Dipeptide-binding Protein, Domain 1"/>
    <property type="match status" value="1"/>
</dbReference>
<keyword evidence="3" id="KW-0813">Transport</keyword>
<evidence type="ECO:0000256" key="3">
    <source>
        <dbReference type="ARBA" id="ARBA00022448"/>
    </source>
</evidence>
<keyword evidence="5" id="KW-0653">Protein transport</keyword>
<evidence type="ECO:0000313" key="10">
    <source>
        <dbReference type="EMBL" id="QPR72059.1"/>
    </source>
</evidence>
<protein>
    <submittedName>
        <fullName evidence="11">Dipeptide-binding protein DppE</fullName>
    </submittedName>
    <submittedName>
        <fullName evidence="10">Peptide ABC transporter substrate-binding protein</fullName>
    </submittedName>
</protein>
<dbReference type="PANTHER" id="PTHR30290">
    <property type="entry name" value="PERIPLASMIC BINDING COMPONENT OF ABC TRANSPORTER"/>
    <property type="match status" value="1"/>
</dbReference>
<evidence type="ECO:0000256" key="2">
    <source>
        <dbReference type="ARBA" id="ARBA00005695"/>
    </source>
</evidence>
<dbReference type="PANTHER" id="PTHR30290:SF79">
    <property type="entry name" value="DIPEPTIDE-BINDING PROTEIN DPPE"/>
    <property type="match status" value="1"/>
</dbReference>
<evidence type="ECO:0000256" key="7">
    <source>
        <dbReference type="ARBA" id="ARBA00023288"/>
    </source>
</evidence>
<dbReference type="Proteomes" id="UP000435910">
    <property type="component" value="Unassembled WGS sequence"/>
</dbReference>